<dbReference type="NCBIfam" id="TIGR00612">
    <property type="entry name" value="ispG_gcpE"/>
    <property type="match status" value="1"/>
</dbReference>
<gene>
    <name evidence="7 11" type="primary">ispG</name>
    <name evidence="11" type="synonym">gcpE</name>
    <name evidence="11" type="ORF">FPK30_04405</name>
</gene>
<dbReference type="PANTHER" id="PTHR30454">
    <property type="entry name" value="4-HYDROXY-3-METHYLBUT-2-EN-1-YL DIPHOSPHATE SYNTHASE"/>
    <property type="match status" value="1"/>
</dbReference>
<dbReference type="GO" id="GO:0051539">
    <property type="term" value="F:4 iron, 4 sulfur cluster binding"/>
    <property type="evidence" value="ECO:0007669"/>
    <property type="project" value="UniProtKB-UniRule"/>
</dbReference>
<name>A0A556R4B2_9BIFI</name>
<dbReference type="InterPro" id="IPR058578">
    <property type="entry name" value="IspG_TIM"/>
</dbReference>
<evidence type="ECO:0000256" key="6">
    <source>
        <dbReference type="ARBA" id="ARBA00023229"/>
    </source>
</evidence>
<keyword evidence="12" id="KW-1185">Reference proteome</keyword>
<keyword evidence="3 7" id="KW-0560">Oxidoreductase</keyword>
<dbReference type="EMBL" id="VMHK01000002">
    <property type="protein sequence ID" value="TSJ83716.1"/>
    <property type="molecule type" value="Genomic_DNA"/>
</dbReference>
<comment type="caution">
    <text evidence="11">The sequence shown here is derived from an EMBL/GenBank/DDBJ whole genome shotgun (WGS) entry which is preliminary data.</text>
</comment>
<feature type="region of interest" description="Disordered" evidence="8">
    <location>
        <begin position="387"/>
        <end position="406"/>
    </location>
</feature>
<dbReference type="InterPro" id="IPR016425">
    <property type="entry name" value="IspG_bac"/>
</dbReference>
<sequence length="406" mass="42808">MPKTEQSTSSQGFRKTGEQAISQTPLHPRRRSRRIMVGPVPVGGGAPISVQSMTNTVTADINATLQQIAELAAAGCDIVRVAVPSQDDADALPIIAKKSPIPVIADIHFQSKYVFQAIDAGCAAVRVNPGNIRKFDQVGPEICKAATDAGISLRIGVNAGSLDKDIYARYGGPTPEALVASALKEAHMFEDVGFHDFKISVKHHDPVTTVQTYRLLASKGDWPLHLGVTEAGPSWQGTIKSCLAFGALLAEGIGDTIRVSLSAPPVEEVKVGCKILEYLGLRQRHFDIISCPSCGRAQVDVIELAKEVTEGLKDITAPIRVAVMGCIVNGPGEAREADLGVASGNGKGQIIIKGKVVQTVPEDQIVPTLLERAKEIAAQMDAKAAAQGETLPEAGPMVVPVTGRAS</sequence>
<dbReference type="GO" id="GO:0046429">
    <property type="term" value="F:4-hydroxy-3-methylbut-2-en-1-yl diphosphate synthase activity (ferredoxin)"/>
    <property type="evidence" value="ECO:0007669"/>
    <property type="project" value="UniProtKB-UniRule"/>
</dbReference>
<dbReference type="InterPro" id="IPR011005">
    <property type="entry name" value="Dihydropteroate_synth-like_sf"/>
</dbReference>
<dbReference type="FunFam" id="3.20.20.20:FF:000001">
    <property type="entry name" value="4-hydroxy-3-methylbut-2-en-1-yl diphosphate synthase (flavodoxin)"/>
    <property type="match status" value="1"/>
</dbReference>
<dbReference type="HAMAP" id="MF_00159">
    <property type="entry name" value="IspG"/>
    <property type="match status" value="1"/>
</dbReference>
<dbReference type="EC" id="1.17.7.3" evidence="7"/>
<evidence type="ECO:0000313" key="11">
    <source>
        <dbReference type="EMBL" id="TSJ83716.1"/>
    </source>
</evidence>
<dbReference type="GO" id="GO:0005506">
    <property type="term" value="F:iron ion binding"/>
    <property type="evidence" value="ECO:0007669"/>
    <property type="project" value="InterPro"/>
</dbReference>
<evidence type="ECO:0000313" key="12">
    <source>
        <dbReference type="Proteomes" id="UP000316508"/>
    </source>
</evidence>
<accession>A0A556R4B2</accession>
<dbReference type="InterPro" id="IPR004588">
    <property type="entry name" value="IspG_bac-typ"/>
</dbReference>
<evidence type="ECO:0000256" key="3">
    <source>
        <dbReference type="ARBA" id="ARBA00023002"/>
    </source>
</evidence>
<keyword evidence="1 7" id="KW-0004">4Fe-4S</keyword>
<dbReference type="Pfam" id="PF04551">
    <property type="entry name" value="GcpE"/>
    <property type="match status" value="1"/>
</dbReference>
<proteinExistence type="inferred from homology"/>
<feature type="compositionally biased region" description="Polar residues" evidence="8">
    <location>
        <begin position="1"/>
        <end position="25"/>
    </location>
</feature>
<feature type="binding site" evidence="7">
    <location>
        <position position="333"/>
    </location>
    <ligand>
        <name>[4Fe-4S] cluster</name>
        <dbReference type="ChEBI" id="CHEBI:49883"/>
    </ligand>
</feature>
<feature type="domain" description="IspG TIM-barrel" evidence="9">
    <location>
        <begin position="33"/>
        <end position="272"/>
    </location>
</feature>
<dbReference type="SUPFAM" id="SSF51717">
    <property type="entry name" value="Dihydropteroate synthetase-like"/>
    <property type="match status" value="1"/>
</dbReference>
<feature type="binding site" evidence="7">
    <location>
        <position position="291"/>
    </location>
    <ligand>
        <name>[4Fe-4S] cluster</name>
        <dbReference type="ChEBI" id="CHEBI:49883"/>
    </ligand>
</feature>
<keyword evidence="6 7" id="KW-0414">Isoprene biosynthesis</keyword>
<feature type="binding site" evidence="7">
    <location>
        <position position="294"/>
    </location>
    <ligand>
        <name>[4Fe-4S] cluster</name>
        <dbReference type="ChEBI" id="CHEBI:49883"/>
    </ligand>
</feature>
<dbReference type="NCBIfam" id="NF001540">
    <property type="entry name" value="PRK00366.1"/>
    <property type="match status" value="1"/>
</dbReference>
<dbReference type="InterPro" id="IPR058579">
    <property type="entry name" value="IspG_C"/>
</dbReference>
<reference evidence="11 12" key="1">
    <citation type="submission" date="2019-07" db="EMBL/GenBank/DDBJ databases">
        <title>Bifidobacterium asteroides genomes.</title>
        <authorList>
            <person name="Zheng H."/>
        </authorList>
    </citation>
    <scope>NUCLEOTIDE SEQUENCE [LARGE SCALE GENOMIC DNA]</scope>
    <source>
        <strain evidence="11 12">W8102</strain>
    </source>
</reference>
<dbReference type="InterPro" id="IPR045854">
    <property type="entry name" value="NO2/SO3_Rdtase_4Fe4S_sf"/>
</dbReference>
<protein>
    <recommendedName>
        <fullName evidence="7">4-hydroxy-3-methylbut-2-en-1-yl diphosphate synthase (flavodoxin)</fullName>
        <ecNumber evidence="7">1.17.7.3</ecNumber>
    </recommendedName>
    <alternativeName>
        <fullName evidence="7">1-hydroxy-2-methyl-2-(E)-butenyl 4-diphosphate synthase</fullName>
    </alternativeName>
</protein>
<evidence type="ECO:0000256" key="2">
    <source>
        <dbReference type="ARBA" id="ARBA00022723"/>
    </source>
</evidence>
<dbReference type="Gene3D" id="3.20.20.20">
    <property type="entry name" value="Dihydropteroate synthase-like"/>
    <property type="match status" value="1"/>
</dbReference>
<dbReference type="Gene3D" id="3.30.413.10">
    <property type="entry name" value="Sulfite Reductase Hemoprotein, domain 1"/>
    <property type="match status" value="1"/>
</dbReference>
<dbReference type="AlphaFoldDB" id="A0A556R4B2"/>
<dbReference type="GO" id="GO:0141197">
    <property type="term" value="F:4-hydroxy-3-methylbut-2-enyl-diphosphate synthase activity (flavodoxin)"/>
    <property type="evidence" value="ECO:0007669"/>
    <property type="project" value="UniProtKB-EC"/>
</dbReference>
<evidence type="ECO:0000259" key="9">
    <source>
        <dbReference type="Pfam" id="PF04551"/>
    </source>
</evidence>
<dbReference type="UniPathway" id="UPA00056">
    <property type="reaction ID" value="UER00096"/>
</dbReference>
<dbReference type="GO" id="GO:0019288">
    <property type="term" value="P:isopentenyl diphosphate biosynthetic process, methylerythritol 4-phosphate pathway"/>
    <property type="evidence" value="ECO:0007669"/>
    <property type="project" value="UniProtKB-UniRule"/>
</dbReference>
<comment type="function">
    <text evidence="7">Converts 2C-methyl-D-erythritol 2,4-cyclodiphosphate (ME-2,4cPP) into 1-hydroxy-2-methyl-2-(E)-butenyl 4-diphosphate.</text>
</comment>
<organism evidence="11 12">
    <name type="scientific">Bifidobacterium apousia</name>
    <dbReference type="NCBI Taxonomy" id="2750996"/>
    <lineage>
        <taxon>Bacteria</taxon>
        <taxon>Bacillati</taxon>
        <taxon>Actinomycetota</taxon>
        <taxon>Actinomycetes</taxon>
        <taxon>Bifidobacteriales</taxon>
        <taxon>Bifidobacteriaceae</taxon>
        <taxon>Bifidobacterium</taxon>
    </lineage>
</organism>
<comment type="similarity">
    <text evidence="7">Belongs to the IspG family.</text>
</comment>
<evidence type="ECO:0000256" key="8">
    <source>
        <dbReference type="SAM" id="MobiDB-lite"/>
    </source>
</evidence>
<feature type="domain" description="IspG C-terminal" evidence="10">
    <location>
        <begin position="288"/>
        <end position="374"/>
    </location>
</feature>
<dbReference type="PIRSF" id="PIRSF004640">
    <property type="entry name" value="IspG"/>
    <property type="match status" value="1"/>
</dbReference>
<dbReference type="SUPFAM" id="SSF56014">
    <property type="entry name" value="Nitrite and sulphite reductase 4Fe-4S domain-like"/>
    <property type="match status" value="1"/>
</dbReference>
<feature type="binding site" evidence="7">
    <location>
        <position position="326"/>
    </location>
    <ligand>
        <name>[4Fe-4S] cluster</name>
        <dbReference type="ChEBI" id="CHEBI:49883"/>
    </ligand>
</feature>
<evidence type="ECO:0000256" key="1">
    <source>
        <dbReference type="ARBA" id="ARBA00022485"/>
    </source>
</evidence>
<keyword evidence="5 7" id="KW-0411">Iron-sulfur</keyword>
<feature type="region of interest" description="Disordered" evidence="8">
    <location>
        <begin position="1"/>
        <end position="34"/>
    </location>
</feature>
<evidence type="ECO:0000256" key="4">
    <source>
        <dbReference type="ARBA" id="ARBA00023004"/>
    </source>
</evidence>
<evidence type="ECO:0000259" key="10">
    <source>
        <dbReference type="Pfam" id="PF26540"/>
    </source>
</evidence>
<evidence type="ECO:0000256" key="7">
    <source>
        <dbReference type="HAMAP-Rule" id="MF_00159"/>
    </source>
</evidence>
<comment type="cofactor">
    <cofactor evidence="7">
        <name>[4Fe-4S] cluster</name>
        <dbReference type="ChEBI" id="CHEBI:49883"/>
    </cofactor>
    <text evidence="7">Binds 1 [4Fe-4S] cluster.</text>
</comment>
<keyword evidence="4 7" id="KW-0408">Iron</keyword>
<evidence type="ECO:0000256" key="5">
    <source>
        <dbReference type="ARBA" id="ARBA00023014"/>
    </source>
</evidence>
<dbReference type="Pfam" id="PF26540">
    <property type="entry name" value="GcpE_C"/>
    <property type="match status" value="1"/>
</dbReference>
<comment type="catalytic activity">
    <reaction evidence="7">
        <text>(2E)-4-hydroxy-3-methylbut-2-enyl diphosphate + oxidized [flavodoxin] + H2O + 2 H(+) = 2-C-methyl-D-erythritol 2,4-cyclic diphosphate + reduced [flavodoxin]</text>
        <dbReference type="Rhea" id="RHEA:43604"/>
        <dbReference type="Rhea" id="RHEA-COMP:10622"/>
        <dbReference type="Rhea" id="RHEA-COMP:10623"/>
        <dbReference type="ChEBI" id="CHEBI:15377"/>
        <dbReference type="ChEBI" id="CHEBI:15378"/>
        <dbReference type="ChEBI" id="CHEBI:57618"/>
        <dbReference type="ChEBI" id="CHEBI:58210"/>
        <dbReference type="ChEBI" id="CHEBI:58483"/>
        <dbReference type="ChEBI" id="CHEBI:128753"/>
        <dbReference type="EC" id="1.17.7.3"/>
    </reaction>
</comment>
<dbReference type="OrthoDB" id="9803214at2"/>
<keyword evidence="2 7" id="KW-0479">Metal-binding</keyword>
<dbReference type="PANTHER" id="PTHR30454:SF0">
    <property type="entry name" value="4-HYDROXY-3-METHYLBUT-2-EN-1-YL DIPHOSPHATE SYNTHASE (FERREDOXIN), CHLOROPLASTIC"/>
    <property type="match status" value="1"/>
</dbReference>
<dbReference type="Proteomes" id="UP000316508">
    <property type="component" value="Unassembled WGS sequence"/>
</dbReference>
<dbReference type="GO" id="GO:0016114">
    <property type="term" value="P:terpenoid biosynthetic process"/>
    <property type="evidence" value="ECO:0007669"/>
    <property type="project" value="InterPro"/>
</dbReference>
<comment type="pathway">
    <text evidence="7">Isoprenoid biosynthesis; isopentenyl diphosphate biosynthesis via DXP pathway; isopentenyl diphosphate from 1-deoxy-D-xylulose 5-phosphate: step 5/6.</text>
</comment>